<evidence type="ECO:0000256" key="2">
    <source>
        <dbReference type="SAM" id="SignalP"/>
    </source>
</evidence>
<dbReference type="Proteomes" id="UP001167796">
    <property type="component" value="Unassembled WGS sequence"/>
</dbReference>
<sequence>MKIQLFNSLVILALWGSLAQTAVAQTARIAHLSHSGSMATLEAAADNFGIPPSHFEADSIEILTDSTAREYGRWTGYHKAGKTNVVQFGYAKHGYGKSVRQYITSKQQYHPHLKVIRRDSVAAKEAPKLTTPVLEKQKVKRKKSALLPTTVPAPPQHPGVALAIAAILVLAGAGWLLGERKPTSNYPV</sequence>
<comment type="caution">
    <text evidence="3">The sequence shown here is derived from an EMBL/GenBank/DDBJ whole genome shotgun (WGS) entry which is preliminary data.</text>
</comment>
<feature type="signal peptide" evidence="2">
    <location>
        <begin position="1"/>
        <end position="24"/>
    </location>
</feature>
<feature type="transmembrane region" description="Helical" evidence="1">
    <location>
        <begin position="159"/>
        <end position="178"/>
    </location>
</feature>
<dbReference type="RefSeq" id="WP_305012679.1">
    <property type="nucleotide sequence ID" value="NZ_JAUQSX010000009.1"/>
</dbReference>
<dbReference type="EMBL" id="JAUQSX010000009">
    <property type="protein sequence ID" value="MDO7847995.1"/>
    <property type="molecule type" value="Genomic_DNA"/>
</dbReference>
<protein>
    <submittedName>
        <fullName evidence="3">Uncharacterized protein</fullName>
    </submittedName>
</protein>
<organism evidence="3 4">
    <name type="scientific">Hymenobacter mellowenesis</name>
    <dbReference type="NCBI Taxonomy" id="3063995"/>
    <lineage>
        <taxon>Bacteria</taxon>
        <taxon>Pseudomonadati</taxon>
        <taxon>Bacteroidota</taxon>
        <taxon>Cytophagia</taxon>
        <taxon>Cytophagales</taxon>
        <taxon>Hymenobacteraceae</taxon>
        <taxon>Hymenobacter</taxon>
    </lineage>
</organism>
<evidence type="ECO:0000313" key="4">
    <source>
        <dbReference type="Proteomes" id="UP001167796"/>
    </source>
</evidence>
<keyword evidence="1" id="KW-1133">Transmembrane helix</keyword>
<feature type="chain" id="PRO_5046077379" evidence="2">
    <location>
        <begin position="25"/>
        <end position="188"/>
    </location>
</feature>
<keyword evidence="4" id="KW-1185">Reference proteome</keyword>
<name>A0ABT9ADR7_9BACT</name>
<proteinExistence type="predicted"/>
<keyword evidence="2" id="KW-0732">Signal</keyword>
<gene>
    <name evidence="3" type="ORF">Q5H92_16640</name>
</gene>
<reference evidence="3" key="1">
    <citation type="submission" date="2023-07" db="EMBL/GenBank/DDBJ databases">
        <authorList>
            <person name="Kim M.K."/>
        </authorList>
    </citation>
    <scope>NUCLEOTIDE SEQUENCE</scope>
    <source>
        <strain evidence="3">M29</strain>
    </source>
</reference>
<evidence type="ECO:0000256" key="1">
    <source>
        <dbReference type="SAM" id="Phobius"/>
    </source>
</evidence>
<keyword evidence="1" id="KW-0812">Transmembrane</keyword>
<keyword evidence="1" id="KW-0472">Membrane</keyword>
<evidence type="ECO:0000313" key="3">
    <source>
        <dbReference type="EMBL" id="MDO7847995.1"/>
    </source>
</evidence>
<accession>A0ABT9ADR7</accession>